<comment type="caution">
    <text evidence="1">The sequence shown here is derived from an EMBL/GenBank/DDBJ whole genome shotgun (WGS) entry which is preliminary data.</text>
</comment>
<evidence type="ECO:0000313" key="2">
    <source>
        <dbReference type="Proteomes" id="UP000008363"/>
    </source>
</evidence>
<dbReference type="Pfam" id="PF13450">
    <property type="entry name" value="NAD_binding_8"/>
    <property type="match status" value="1"/>
</dbReference>
<dbReference type="Proteomes" id="UP000008363">
    <property type="component" value="Unassembled WGS sequence"/>
</dbReference>
<evidence type="ECO:0000313" key="1">
    <source>
        <dbReference type="EMBL" id="GAB93550.1"/>
    </source>
</evidence>
<dbReference type="SUPFAM" id="SSF51905">
    <property type="entry name" value="FAD/NAD(P)-binding domain"/>
    <property type="match status" value="1"/>
</dbReference>
<dbReference type="InterPro" id="IPR036188">
    <property type="entry name" value="FAD/NAD-bd_sf"/>
</dbReference>
<dbReference type="PRINTS" id="PR00411">
    <property type="entry name" value="PNDRDTASEI"/>
</dbReference>
<dbReference type="PANTHER" id="PTHR10668:SF105">
    <property type="entry name" value="DEHYDROGENASE-RELATED"/>
    <property type="match status" value="1"/>
</dbReference>
<dbReference type="OrthoDB" id="833207at2"/>
<dbReference type="AlphaFoldDB" id="K6W310"/>
<reference evidence="1 2" key="1">
    <citation type="submission" date="2012-08" db="EMBL/GenBank/DDBJ databases">
        <title>Whole genome shotgun sequence of Gordonia rhizosphera NBRC 16068.</title>
        <authorList>
            <person name="Takarada H."/>
            <person name="Isaki S."/>
            <person name="Hosoyama A."/>
            <person name="Tsuchikane K."/>
            <person name="Katsumata H."/>
            <person name="Baba S."/>
            <person name="Ohji S."/>
            <person name="Yamazaki S."/>
            <person name="Fujita N."/>
        </authorList>
    </citation>
    <scope>NUCLEOTIDE SEQUENCE [LARGE SCALE GENOMIC DNA]</scope>
    <source>
        <strain evidence="1 2">NBRC 16068</strain>
    </source>
</reference>
<keyword evidence="2" id="KW-1185">Reference proteome</keyword>
<accession>K6W310</accession>
<organism evidence="1 2">
    <name type="scientific">Gordonia rhizosphera NBRC 16068</name>
    <dbReference type="NCBI Taxonomy" id="1108045"/>
    <lineage>
        <taxon>Bacteria</taxon>
        <taxon>Bacillati</taxon>
        <taxon>Actinomycetota</taxon>
        <taxon>Actinomycetes</taxon>
        <taxon>Mycobacteriales</taxon>
        <taxon>Gordoniaceae</taxon>
        <taxon>Gordonia</taxon>
    </lineage>
</organism>
<dbReference type="STRING" id="1108045.GORHZ_228_00020"/>
<dbReference type="Gene3D" id="3.50.50.60">
    <property type="entry name" value="FAD/NAD(P)-binding domain"/>
    <property type="match status" value="1"/>
</dbReference>
<sequence length="490" mass="51156">MIQGVVVGSGPNGLAAAITLAAAGVSVTVLEAAETPGGGTRSSEATVPGLLHDDCSGFHPLATDNPFSRRFDLTAHGLRWAVPNVQYAHPLDDGRGAAAYRSVDETADRLGVDGGRYRQIFGPLTDRFDAIATEFLQPMVHLPRHPVALGRFGVFAAPPATWLARLFRTEEAAALWAGVAAHAFHPLSTPLSSAIGAALGTAAHRYGWPVAVGGSQAISAAMLSLLESLGGRVETGVTVSALPDLGSPDIVLLDTAPAAAAAILAERQPPRVARAYRRYRHGPGAFQVAFAVRDGVPWSFAPAREAGTVHVAGDLATVVGAERDVWRGRMPTQPFVLVGQQYLADPDRSDGDLHPVDAYAHVPAGFTGDARGLITEQIERFAPGFSERIVSATVRPTPEIVAHNANYVGGDIVTGANTARQLLFRPRVAVNPYATGVDGVYLCSAATPPGAGAHGLCGWHAARSALKQRGLLDVLDRPSIGSHAGDGSRK</sequence>
<dbReference type="RefSeq" id="WP_006338878.1">
    <property type="nucleotide sequence ID" value="NZ_BAHC01000228.1"/>
</dbReference>
<proteinExistence type="predicted"/>
<dbReference type="EMBL" id="BAHC01000228">
    <property type="protein sequence ID" value="GAB93550.1"/>
    <property type="molecule type" value="Genomic_DNA"/>
</dbReference>
<dbReference type="eggNOG" id="COG1233">
    <property type="taxonomic scope" value="Bacteria"/>
</dbReference>
<dbReference type="PANTHER" id="PTHR10668">
    <property type="entry name" value="PHYTOENE DEHYDROGENASE"/>
    <property type="match status" value="1"/>
</dbReference>
<name>K6W310_9ACTN</name>
<protein>
    <submittedName>
        <fullName evidence="1">Putative oxidoreductase</fullName>
    </submittedName>
</protein>
<gene>
    <name evidence="1" type="ORF">GORHZ_228_00020</name>
</gene>